<feature type="compositionally biased region" description="Low complexity" evidence="12">
    <location>
        <begin position="789"/>
        <end position="803"/>
    </location>
</feature>
<feature type="compositionally biased region" description="Low complexity" evidence="12">
    <location>
        <begin position="922"/>
        <end position="933"/>
    </location>
</feature>
<name>A0A2X0J2J5_9ACTN</name>
<dbReference type="Proteomes" id="UP000248889">
    <property type="component" value="Unassembled WGS sequence"/>
</dbReference>
<evidence type="ECO:0000256" key="7">
    <source>
        <dbReference type="ARBA" id="ARBA00022777"/>
    </source>
</evidence>
<comment type="caution">
    <text evidence="15">The sequence shown here is derived from an EMBL/GenBank/DDBJ whole genome shotgun (WGS) entry which is preliminary data.</text>
</comment>
<keyword evidence="13" id="KW-0812">Transmembrane</keyword>
<feature type="compositionally biased region" description="Low complexity" evidence="12">
    <location>
        <begin position="864"/>
        <end position="877"/>
    </location>
</feature>
<evidence type="ECO:0000256" key="2">
    <source>
        <dbReference type="ARBA" id="ARBA00012980"/>
    </source>
</evidence>
<evidence type="ECO:0000256" key="1">
    <source>
        <dbReference type="ARBA" id="ARBA00009776"/>
    </source>
</evidence>
<evidence type="ECO:0000259" key="14">
    <source>
        <dbReference type="Pfam" id="PF02223"/>
    </source>
</evidence>
<evidence type="ECO:0000256" key="13">
    <source>
        <dbReference type="SAM" id="Phobius"/>
    </source>
</evidence>
<evidence type="ECO:0000256" key="9">
    <source>
        <dbReference type="ARBA" id="ARBA00048743"/>
    </source>
</evidence>
<dbReference type="FunFam" id="3.40.50.300:FF:000225">
    <property type="entry name" value="Thymidylate kinase"/>
    <property type="match status" value="1"/>
</dbReference>
<dbReference type="PANTHER" id="PTHR10344">
    <property type="entry name" value="THYMIDYLATE KINASE"/>
    <property type="match status" value="1"/>
</dbReference>
<evidence type="ECO:0000256" key="12">
    <source>
        <dbReference type="SAM" id="MobiDB-lite"/>
    </source>
</evidence>
<feature type="transmembrane region" description="Helical" evidence="13">
    <location>
        <begin position="334"/>
        <end position="352"/>
    </location>
</feature>
<feature type="domain" description="Thymidylate kinase-like" evidence="14">
    <location>
        <begin position="523"/>
        <end position="710"/>
    </location>
</feature>
<feature type="transmembrane region" description="Helical" evidence="13">
    <location>
        <begin position="464"/>
        <end position="485"/>
    </location>
</feature>
<keyword evidence="5 11" id="KW-0545">Nucleotide biosynthesis</keyword>
<feature type="transmembrane region" description="Helical" evidence="13">
    <location>
        <begin position="124"/>
        <end position="144"/>
    </location>
</feature>
<dbReference type="OrthoDB" id="9774907at2"/>
<dbReference type="Pfam" id="PF02223">
    <property type="entry name" value="Thymidylate_kin"/>
    <property type="match status" value="1"/>
</dbReference>
<feature type="transmembrane region" description="Helical" evidence="13">
    <location>
        <begin position="364"/>
        <end position="382"/>
    </location>
</feature>
<keyword evidence="16" id="KW-1185">Reference proteome</keyword>
<dbReference type="GO" id="GO:0006235">
    <property type="term" value="P:dTTP biosynthetic process"/>
    <property type="evidence" value="ECO:0007669"/>
    <property type="project" value="UniProtKB-UniRule"/>
</dbReference>
<dbReference type="NCBIfam" id="TIGR00041">
    <property type="entry name" value="DTMP_kinase"/>
    <property type="match status" value="1"/>
</dbReference>
<dbReference type="GO" id="GO:0006233">
    <property type="term" value="P:dTDP biosynthetic process"/>
    <property type="evidence" value="ECO:0007669"/>
    <property type="project" value="InterPro"/>
</dbReference>
<dbReference type="AlphaFoldDB" id="A0A2X0J2J5"/>
<evidence type="ECO:0000256" key="6">
    <source>
        <dbReference type="ARBA" id="ARBA00022741"/>
    </source>
</evidence>
<dbReference type="InterPro" id="IPR018095">
    <property type="entry name" value="Thymidylate_kin_CS"/>
</dbReference>
<reference evidence="15 16" key="1">
    <citation type="submission" date="2018-06" db="EMBL/GenBank/DDBJ databases">
        <title>Streptacidiphilus pinicola sp. nov., isolated from pine grove soil.</title>
        <authorList>
            <person name="Roh S.G."/>
            <person name="Park S."/>
            <person name="Kim M.-K."/>
            <person name="Yun B.-R."/>
            <person name="Park J."/>
            <person name="Kim M.J."/>
            <person name="Kim Y.S."/>
            <person name="Kim S.B."/>
        </authorList>
    </citation>
    <scope>NUCLEOTIDE SEQUENCE [LARGE SCALE GENOMIC DNA]</scope>
    <source>
        <strain evidence="15 16">MMS16-CNU450</strain>
    </source>
</reference>
<evidence type="ECO:0000256" key="4">
    <source>
        <dbReference type="ARBA" id="ARBA00022679"/>
    </source>
</evidence>
<feature type="compositionally biased region" description="Basic and acidic residues" evidence="12">
    <location>
        <begin position="1113"/>
        <end position="1127"/>
    </location>
</feature>
<dbReference type="EMBL" id="QKYN01000149">
    <property type="protein sequence ID" value="RAG81638.1"/>
    <property type="molecule type" value="Genomic_DNA"/>
</dbReference>
<feature type="transmembrane region" description="Helical" evidence="13">
    <location>
        <begin position="60"/>
        <end position="79"/>
    </location>
</feature>
<dbReference type="InterPro" id="IPR039430">
    <property type="entry name" value="Thymidylate_kin-like_dom"/>
</dbReference>
<dbReference type="PANTHER" id="PTHR10344:SF4">
    <property type="entry name" value="UMP-CMP KINASE 2, MITOCHONDRIAL"/>
    <property type="match status" value="1"/>
</dbReference>
<sequence>MSAESQEPTSEAPESPRPEERSSGPFVGVSPTDRARALLRGRAYGRAWRAQVVGTLGDRLALLTLLALTVRAVIGAQALGGGYSATLFALAAAFGARILGTVLFGAVLLAPLAQLTRRLDRRQLLVGAEALRAALLACALFWVSWVGVKAWIWLLVTVFLTAALERVVTVTRESFAEALLPNAAPGHPAVDQRPVLRHIDLWTGYAAIPLAALGFVVLMLLNQGVGQGVAWLSAHPLALAGFGAAALFVAAGVLHFRQELPDSEAEGGRSFEPRSPLTNLRAPADVTPGLVARGRTGSSLTFSFAACSTAAAVAAAGAVAYVHAFDLLAGEIGYALLVLALTAGLLLGLRVSRSVLPPLSRRRMLPLAMVVSGLGLVLGGLVRDYVLALVLFSLAGIAGGVAFRGARDLLAQETEEARRPRVDEHLHAMLRVAVALALVASPLIGAAFGPEQFGGTTLTFDHGGAGLSVALAGLLLVIAGVVVLLRADDRKGVAPLPRDVWDALTAGAEPPAYRAGTGFFVALEGGDGAGKSTQAQALAEWIRSKGHEVVLTREPGGSAIGQRLRAMLLDVANTGISHRAEALIFAADRAEHVDSVILPALERGAVVITDRYMDSSIAYQGAGRDLEADDVARINRWATGGLVPDLTVVLDVAPSAARERFSEAPDRMESEPEVFHQRVRAAFLALAAADPGRYLIVDAGQPPHAVTTAIRHRLDRELPLSEQEKAALAERERLAREAEARRLAEEARRKAEEERAERERQATLERLRLEAEEAEKARQAEEDRKAAEAARQAAEAARAAAEAEAARRAAEEAERRRAEEAAHAAALAEAERLAELERQRAEKRAEERRRAEEALRRAEESRLAAEAAAVATAAAAAAEREARAGVRGAEHDSAGADRPIAGGDDETAVLPRVPADAEHPKGASGASGASDASSDAEDATAELPQVDRASTSSGSATASASAAFDSAMDETTVMPRVVADAVDRSESEVESTAVLPVVGGKDEGTTGSARGTGAADAASAAPRPAAPAAPTAPAAPGGASDETMVMPPMPAQPPVVGVAGPAEEDAPKKTRRSRFSRKGSAQDAGQEAPRPQASAADAASAAEETTVMPVVDPRAERSLPRAWREAAPRSGESVQDKVPDWLFRPEPGPAGSEAPTAQIPAVGPKPGADARGAGARGGRYDWAEETPLDDLPSLTDQLLGTKEEWAQWHAEHPGEEPGPDAGSQRH</sequence>
<feature type="transmembrane region" description="Helical" evidence="13">
    <location>
        <begin position="428"/>
        <end position="449"/>
    </location>
</feature>
<feature type="region of interest" description="Disordered" evidence="12">
    <location>
        <begin position="1"/>
        <end position="30"/>
    </location>
</feature>
<dbReference type="PROSITE" id="PS01331">
    <property type="entry name" value="THYMIDYLATE_KINASE"/>
    <property type="match status" value="1"/>
</dbReference>
<evidence type="ECO:0000256" key="3">
    <source>
        <dbReference type="ARBA" id="ARBA00017144"/>
    </source>
</evidence>
<dbReference type="SUPFAM" id="SSF52540">
    <property type="entry name" value="P-loop containing nucleoside triphosphate hydrolases"/>
    <property type="match status" value="1"/>
</dbReference>
<comment type="similarity">
    <text evidence="1 11">Belongs to the thymidylate kinase family.</text>
</comment>
<keyword evidence="4 11" id="KW-0808">Transferase</keyword>
<dbReference type="RefSeq" id="WP_111506712.1">
    <property type="nucleotide sequence ID" value="NZ_QKYN01000149.1"/>
</dbReference>
<dbReference type="InterPro" id="IPR027417">
    <property type="entry name" value="P-loop_NTPase"/>
</dbReference>
<keyword evidence="6 11" id="KW-0547">Nucleotide-binding</keyword>
<feature type="compositionally biased region" description="Basic and acidic residues" evidence="12">
    <location>
        <begin position="804"/>
        <end position="822"/>
    </location>
</feature>
<feature type="compositionally biased region" description="Basic and acidic residues" evidence="12">
    <location>
        <begin position="1201"/>
        <end position="1215"/>
    </location>
</feature>
<evidence type="ECO:0000256" key="10">
    <source>
        <dbReference type="ARBA" id="ARBA00057735"/>
    </source>
</evidence>
<dbReference type="SUPFAM" id="SSF103473">
    <property type="entry name" value="MFS general substrate transporter"/>
    <property type="match status" value="1"/>
</dbReference>
<dbReference type="GO" id="GO:0006227">
    <property type="term" value="P:dUDP biosynthetic process"/>
    <property type="evidence" value="ECO:0007669"/>
    <property type="project" value="TreeGrafter"/>
</dbReference>
<dbReference type="Gene3D" id="3.40.50.300">
    <property type="entry name" value="P-loop containing nucleotide triphosphate hydrolases"/>
    <property type="match status" value="1"/>
</dbReference>
<feature type="region of interest" description="Disordered" evidence="12">
    <location>
        <begin position="838"/>
        <end position="1226"/>
    </location>
</feature>
<feature type="compositionally biased region" description="Basic and acidic residues" evidence="12">
    <location>
        <begin position="878"/>
        <end position="895"/>
    </location>
</feature>
<feature type="transmembrane region" description="Helical" evidence="13">
    <location>
        <begin position="388"/>
        <end position="407"/>
    </location>
</feature>
<keyword evidence="7 11" id="KW-0418">Kinase</keyword>
<proteinExistence type="inferred from homology"/>
<evidence type="ECO:0000313" key="16">
    <source>
        <dbReference type="Proteomes" id="UP000248889"/>
    </source>
</evidence>
<feature type="compositionally biased region" description="Low complexity" evidence="12">
    <location>
        <begin position="1005"/>
        <end position="1046"/>
    </location>
</feature>
<evidence type="ECO:0000256" key="11">
    <source>
        <dbReference type="HAMAP-Rule" id="MF_00165"/>
    </source>
</evidence>
<feature type="compositionally biased region" description="Basic and acidic residues" evidence="12">
    <location>
        <begin position="838"/>
        <end position="863"/>
    </location>
</feature>
<feature type="region of interest" description="Disordered" evidence="12">
    <location>
        <begin position="773"/>
        <end position="826"/>
    </location>
</feature>
<keyword evidence="8 11" id="KW-0067">ATP-binding</keyword>
<dbReference type="CDD" id="cd01672">
    <property type="entry name" value="TMPK"/>
    <property type="match status" value="1"/>
</dbReference>
<dbReference type="InterPro" id="IPR036259">
    <property type="entry name" value="MFS_trans_sf"/>
</dbReference>
<keyword evidence="13" id="KW-1133">Transmembrane helix</keyword>
<accession>A0A2X0J2J5</accession>
<comment type="catalytic activity">
    <reaction evidence="9 11">
        <text>dTMP + ATP = dTDP + ADP</text>
        <dbReference type="Rhea" id="RHEA:13517"/>
        <dbReference type="ChEBI" id="CHEBI:30616"/>
        <dbReference type="ChEBI" id="CHEBI:58369"/>
        <dbReference type="ChEBI" id="CHEBI:63528"/>
        <dbReference type="ChEBI" id="CHEBI:456216"/>
        <dbReference type="EC" id="2.7.4.9"/>
    </reaction>
</comment>
<gene>
    <name evidence="11" type="primary">tmk</name>
    <name evidence="15" type="ORF">DN069_31835</name>
</gene>
<feature type="transmembrane region" description="Helical" evidence="13">
    <location>
        <begin position="300"/>
        <end position="322"/>
    </location>
</feature>
<dbReference type="EC" id="2.7.4.9" evidence="2 11"/>
<feature type="compositionally biased region" description="Basic and acidic residues" evidence="12">
    <location>
        <begin position="773"/>
        <end position="788"/>
    </location>
</feature>
<dbReference type="GO" id="GO:0005524">
    <property type="term" value="F:ATP binding"/>
    <property type="evidence" value="ECO:0007669"/>
    <property type="project" value="UniProtKB-UniRule"/>
</dbReference>
<keyword evidence="13" id="KW-0472">Membrane</keyword>
<feature type="compositionally biased region" description="Low complexity" evidence="12">
    <location>
        <begin position="1093"/>
        <end position="1102"/>
    </location>
</feature>
<comment type="function">
    <text evidence="10 11">Phosphorylation of dTMP to form dTDP in both de novo and salvage pathways of dTTP synthesis.</text>
</comment>
<protein>
    <recommendedName>
        <fullName evidence="3 11">Thymidylate kinase</fullName>
        <ecNumber evidence="2 11">2.7.4.9</ecNumber>
    </recommendedName>
    <alternativeName>
        <fullName evidence="11">dTMP kinase</fullName>
    </alternativeName>
</protein>
<dbReference type="GO" id="GO:0005829">
    <property type="term" value="C:cytosol"/>
    <property type="evidence" value="ECO:0007669"/>
    <property type="project" value="TreeGrafter"/>
</dbReference>
<dbReference type="GO" id="GO:0004798">
    <property type="term" value="F:dTMP kinase activity"/>
    <property type="evidence" value="ECO:0007669"/>
    <property type="project" value="UniProtKB-UniRule"/>
</dbReference>
<feature type="binding site" evidence="11">
    <location>
        <begin position="525"/>
        <end position="532"/>
    </location>
    <ligand>
        <name>ATP</name>
        <dbReference type="ChEBI" id="CHEBI:30616"/>
    </ligand>
</feature>
<feature type="transmembrane region" description="Helical" evidence="13">
    <location>
        <begin position="85"/>
        <end position="112"/>
    </location>
</feature>
<feature type="transmembrane region" description="Helical" evidence="13">
    <location>
        <begin position="202"/>
        <end position="221"/>
    </location>
</feature>
<organism evidence="15 16">
    <name type="scientific">Streptacidiphilus pinicola</name>
    <dbReference type="NCBI Taxonomy" id="2219663"/>
    <lineage>
        <taxon>Bacteria</taxon>
        <taxon>Bacillati</taxon>
        <taxon>Actinomycetota</taxon>
        <taxon>Actinomycetes</taxon>
        <taxon>Kitasatosporales</taxon>
        <taxon>Streptomycetaceae</taxon>
        <taxon>Streptacidiphilus</taxon>
    </lineage>
</organism>
<feature type="transmembrane region" description="Helical" evidence="13">
    <location>
        <begin position="233"/>
        <end position="254"/>
    </location>
</feature>
<dbReference type="InterPro" id="IPR018094">
    <property type="entry name" value="Thymidylate_kinase"/>
</dbReference>
<evidence type="ECO:0000256" key="5">
    <source>
        <dbReference type="ARBA" id="ARBA00022727"/>
    </source>
</evidence>
<evidence type="ECO:0000256" key="8">
    <source>
        <dbReference type="ARBA" id="ARBA00022840"/>
    </source>
</evidence>
<feature type="compositionally biased region" description="Low complexity" evidence="12">
    <location>
        <begin position="949"/>
        <end position="966"/>
    </location>
</feature>
<evidence type="ECO:0000313" key="15">
    <source>
        <dbReference type="EMBL" id="RAG81638.1"/>
    </source>
</evidence>
<dbReference type="HAMAP" id="MF_00165">
    <property type="entry name" value="Thymidylate_kinase"/>
    <property type="match status" value="1"/>
</dbReference>